<feature type="compositionally biased region" description="Low complexity" evidence="1">
    <location>
        <begin position="139"/>
        <end position="148"/>
    </location>
</feature>
<evidence type="ECO:0000256" key="1">
    <source>
        <dbReference type="SAM" id="MobiDB-lite"/>
    </source>
</evidence>
<dbReference type="OrthoDB" id="2873112at2759"/>
<keyword evidence="3" id="KW-1185">Reference proteome</keyword>
<accession>J4IA83</accession>
<protein>
    <submittedName>
        <fullName evidence="2">Uncharacterized protein</fullName>
    </submittedName>
</protein>
<dbReference type="AlphaFoldDB" id="J4IA83"/>
<dbReference type="Proteomes" id="UP000006352">
    <property type="component" value="Unassembled WGS sequence"/>
</dbReference>
<feature type="region of interest" description="Disordered" evidence="1">
    <location>
        <begin position="135"/>
        <end position="160"/>
    </location>
</feature>
<sequence>MSSGTVVSVGSTPALFGTLARDAGYSYAGFERYSKYRSLPNIPSPTALALFGHDEDLANADAITKLLKDRVVLLLFAPSAEISQALKDAAKTVIDLPLIELDEGVPIIAYKMAELDLVHLILGFSIVNGDPSYTRDADTTATTEATDTNNSDSVTRDDSKDSTVTLKDKLEYAIRLISSSVQEASDESANASVRASASNLTPPSDTSFVSSSSFSNRATFRCARTPWSDEGNYWQDLPQSRWQLFDLNWTVYLSSYATNATPVPNSGFSSSGGVVYTIATYSGSFVRSTSSSPRWFGPWGNEGTSEVEYYFIDQLGLTVEDTSGLLTCYRQLPSGGSQSGTNYTYTFDFSQTFNLFKNSGKTPFQWTASYSDSYVREKFMESPVQQNLHTFDVAISYKDYYASDRYNGGLSNESWWNHGVFDWSNGDYKVVKVLPRDNIPIHGLDMWSSTVGKANLKFYSYFEAVGFKSNTAWGWGHFTQALTSSRPTYSVPLDLTFGG</sequence>
<dbReference type="HOGENOM" id="CLU_571224_0_0_1"/>
<dbReference type="GeneID" id="24097372"/>
<name>J4IA83_9APHY</name>
<dbReference type="EMBL" id="HE797081">
    <property type="protein sequence ID" value="CCM02461.1"/>
    <property type="molecule type" value="Genomic_DNA"/>
</dbReference>
<proteinExistence type="predicted"/>
<evidence type="ECO:0000313" key="2">
    <source>
        <dbReference type="EMBL" id="CCM02461.1"/>
    </source>
</evidence>
<dbReference type="InParanoid" id="J4IA83"/>
<dbReference type="RefSeq" id="XP_012181744.1">
    <property type="nucleotide sequence ID" value="XM_012326354.1"/>
</dbReference>
<gene>
    <name evidence="2" type="ORF">FIBRA_04560</name>
</gene>
<evidence type="ECO:0000313" key="3">
    <source>
        <dbReference type="Proteomes" id="UP000006352"/>
    </source>
</evidence>
<organism evidence="2 3">
    <name type="scientific">Fibroporia radiculosa</name>
    <dbReference type="NCBI Taxonomy" id="599839"/>
    <lineage>
        <taxon>Eukaryota</taxon>
        <taxon>Fungi</taxon>
        <taxon>Dikarya</taxon>
        <taxon>Basidiomycota</taxon>
        <taxon>Agaricomycotina</taxon>
        <taxon>Agaricomycetes</taxon>
        <taxon>Polyporales</taxon>
        <taxon>Fibroporiaceae</taxon>
        <taxon>Fibroporia</taxon>
    </lineage>
</organism>
<reference evidence="2 3" key="1">
    <citation type="journal article" date="2012" name="Appl. Environ. Microbiol.">
        <title>Short-read sequencing for genomic analysis of the brown rot fungus Fibroporia radiculosa.</title>
        <authorList>
            <person name="Tang J.D."/>
            <person name="Perkins A.D."/>
            <person name="Sonstegard T.S."/>
            <person name="Schroeder S.G."/>
            <person name="Burgess S.C."/>
            <person name="Diehl S.V."/>
        </authorList>
    </citation>
    <scope>NUCLEOTIDE SEQUENCE [LARGE SCALE GENOMIC DNA]</scope>
    <source>
        <strain evidence="2 3">TFFH 294</strain>
    </source>
</reference>